<name>A0A8J4DN36_9ACTN</name>
<organism evidence="1 2">
    <name type="scientific">Virgisporangium aliadipatigenens</name>
    <dbReference type="NCBI Taxonomy" id="741659"/>
    <lineage>
        <taxon>Bacteria</taxon>
        <taxon>Bacillati</taxon>
        <taxon>Actinomycetota</taxon>
        <taxon>Actinomycetes</taxon>
        <taxon>Micromonosporales</taxon>
        <taxon>Micromonosporaceae</taxon>
        <taxon>Virgisporangium</taxon>
    </lineage>
</organism>
<dbReference type="Proteomes" id="UP000619260">
    <property type="component" value="Unassembled WGS sequence"/>
</dbReference>
<comment type="caution">
    <text evidence="1">The sequence shown here is derived from an EMBL/GenBank/DDBJ whole genome shotgun (WGS) entry which is preliminary data.</text>
</comment>
<accession>A0A8J4DN36</accession>
<evidence type="ECO:0008006" key="3">
    <source>
        <dbReference type="Google" id="ProtNLM"/>
    </source>
</evidence>
<sequence>MRLRSPRCERKRAYVTVRDLASELLAASAVHNFCFLHEPPGLRIRFEVADEQRAGTQATIDRRLDGWDACAGVYTPDDAASQHCDRLSTLDALAWLDFHLLAERGRGWLFALAVQRELFPSLGVADGQERRVWTRLRERPRTGPGRLRPGPSAATVRRLWSAPEDLRAGLPRPAATLVDAWAPQLAAAGRAWHRSDLGRRAAAVGPCEGAVHVALLSWNRGRVHPVTQARVASALAEPEDRT</sequence>
<keyword evidence="2" id="KW-1185">Reference proteome</keyword>
<dbReference type="EMBL" id="BOPF01000001">
    <property type="protein sequence ID" value="GIJ43152.1"/>
    <property type="molecule type" value="Genomic_DNA"/>
</dbReference>
<proteinExistence type="predicted"/>
<dbReference type="AlphaFoldDB" id="A0A8J4DN36"/>
<evidence type="ECO:0000313" key="2">
    <source>
        <dbReference type="Proteomes" id="UP000619260"/>
    </source>
</evidence>
<gene>
    <name evidence="1" type="ORF">Val02_00380</name>
</gene>
<reference evidence="1" key="1">
    <citation type="submission" date="2021-01" db="EMBL/GenBank/DDBJ databases">
        <title>Whole genome shotgun sequence of Virgisporangium aliadipatigenens NBRC 105644.</title>
        <authorList>
            <person name="Komaki H."/>
            <person name="Tamura T."/>
        </authorList>
    </citation>
    <scope>NUCLEOTIDE SEQUENCE</scope>
    <source>
        <strain evidence="1">NBRC 105644</strain>
    </source>
</reference>
<protein>
    <recommendedName>
        <fullName evidence="3">Thiopeptide-type bacteriocin biosynthesis domain-containing protein</fullName>
    </recommendedName>
</protein>
<evidence type="ECO:0000313" key="1">
    <source>
        <dbReference type="EMBL" id="GIJ43152.1"/>
    </source>
</evidence>